<feature type="transmembrane region" description="Helical" evidence="5">
    <location>
        <begin position="48"/>
        <end position="69"/>
    </location>
</feature>
<evidence type="ECO:0000313" key="8">
    <source>
        <dbReference type="Proteomes" id="UP000674425"/>
    </source>
</evidence>
<evidence type="ECO:0000256" key="3">
    <source>
        <dbReference type="ARBA" id="ARBA00022989"/>
    </source>
</evidence>
<dbReference type="InterPro" id="IPR007430">
    <property type="entry name" value="VirB8"/>
</dbReference>
<dbReference type="InterPro" id="IPR035658">
    <property type="entry name" value="TrbF"/>
</dbReference>
<sequence>MSLSDKINGFFGKKDLAAKTAQTENPYLNARRSWNGHVSGVMSAVQTWQVVGILGLLIGLTAVGGMIHIGSQSKFIPLVFNQDSSGNTVSMTRADRIPDAKVDDYRTAVTDFISSIRLVTPDSDLQTKAVWRTYGYLAPSDAATIKANEFLNGKPEDNPFKRAANETVSVDIKSALQQSKDTWQVDWLETVRARDGTPKGAPYMMRALVTIYQNSGAELKSGQMFINPHFIFVRDYNWSKQL</sequence>
<evidence type="ECO:0000313" key="7">
    <source>
        <dbReference type="EMBL" id="CAE6823840.1"/>
    </source>
</evidence>
<dbReference type="Gene3D" id="3.10.450.230">
    <property type="entry name" value="VirB8 protein"/>
    <property type="match status" value="1"/>
</dbReference>
<dbReference type="Pfam" id="PF04335">
    <property type="entry name" value="VirB8"/>
    <property type="match status" value="1"/>
</dbReference>
<protein>
    <recommendedName>
        <fullName evidence="6">Bacterial virulence protein VirB8 domain-containing protein</fullName>
    </recommendedName>
</protein>
<dbReference type="EMBL" id="CAJNAU010000076">
    <property type="protein sequence ID" value="CAE6823840.1"/>
    <property type="molecule type" value="Genomic_DNA"/>
</dbReference>
<evidence type="ECO:0000256" key="4">
    <source>
        <dbReference type="ARBA" id="ARBA00023136"/>
    </source>
</evidence>
<dbReference type="SUPFAM" id="SSF54427">
    <property type="entry name" value="NTF2-like"/>
    <property type="match status" value="1"/>
</dbReference>
<dbReference type="NCBIfam" id="NF010462">
    <property type="entry name" value="PRK13887.1"/>
    <property type="match status" value="1"/>
</dbReference>
<reference evidence="7 8" key="1">
    <citation type="submission" date="2021-02" db="EMBL/GenBank/DDBJ databases">
        <authorList>
            <person name="Vanwijnsberghe S."/>
        </authorList>
    </citation>
    <scope>NUCLEOTIDE SEQUENCE [LARGE SCALE GENOMIC DNA]</scope>
    <source>
        <strain evidence="7 8">R-69658</strain>
    </source>
</reference>
<gene>
    <name evidence="7" type="ORF">R69658_05975</name>
</gene>
<dbReference type="InterPro" id="IPR032710">
    <property type="entry name" value="NTF2-like_dom_sf"/>
</dbReference>
<dbReference type="Proteomes" id="UP000674425">
    <property type="component" value="Unassembled WGS sequence"/>
</dbReference>
<organism evidence="7 8">
    <name type="scientific">Paraburkholderia aspalathi</name>
    <dbReference type="NCBI Taxonomy" id="1324617"/>
    <lineage>
        <taxon>Bacteria</taxon>
        <taxon>Pseudomonadati</taxon>
        <taxon>Pseudomonadota</taxon>
        <taxon>Betaproteobacteria</taxon>
        <taxon>Burkholderiales</taxon>
        <taxon>Burkholderiaceae</taxon>
        <taxon>Paraburkholderia</taxon>
    </lineage>
</organism>
<dbReference type="CDD" id="cd16425">
    <property type="entry name" value="TrbF"/>
    <property type="match status" value="1"/>
</dbReference>
<comment type="caution">
    <text evidence="7">The sequence shown here is derived from an EMBL/GenBank/DDBJ whole genome shotgun (WGS) entry which is preliminary data.</text>
</comment>
<feature type="domain" description="Bacterial virulence protein VirB8" evidence="6">
    <location>
        <begin position="30"/>
        <end position="240"/>
    </location>
</feature>
<keyword evidence="4 5" id="KW-0472">Membrane</keyword>
<dbReference type="RefSeq" id="WP_200621212.1">
    <property type="nucleotide sequence ID" value="NZ_CAJNAU010000076.1"/>
</dbReference>
<evidence type="ECO:0000259" key="6">
    <source>
        <dbReference type="Pfam" id="PF04335"/>
    </source>
</evidence>
<evidence type="ECO:0000256" key="2">
    <source>
        <dbReference type="ARBA" id="ARBA00022692"/>
    </source>
</evidence>
<comment type="subcellular location">
    <subcellularLocation>
        <location evidence="1">Membrane</location>
        <topology evidence="1">Single-pass membrane protein</topology>
    </subcellularLocation>
</comment>
<keyword evidence="3 5" id="KW-1133">Transmembrane helix</keyword>
<evidence type="ECO:0000256" key="5">
    <source>
        <dbReference type="SAM" id="Phobius"/>
    </source>
</evidence>
<name>A0ABM8SPS0_9BURK</name>
<accession>A0ABM8SPS0</accession>
<proteinExistence type="predicted"/>
<evidence type="ECO:0000256" key="1">
    <source>
        <dbReference type="ARBA" id="ARBA00004167"/>
    </source>
</evidence>
<keyword evidence="8" id="KW-1185">Reference proteome</keyword>
<keyword evidence="2 5" id="KW-0812">Transmembrane</keyword>